<evidence type="ECO:0000256" key="1">
    <source>
        <dbReference type="ARBA" id="ARBA00023015"/>
    </source>
</evidence>
<dbReference type="EMBL" id="JACXAI010000011">
    <property type="protein sequence ID" value="MBD1380688.1"/>
    <property type="molecule type" value="Genomic_DNA"/>
</dbReference>
<dbReference type="SUPFAM" id="SSF53822">
    <property type="entry name" value="Periplasmic binding protein-like I"/>
    <property type="match status" value="1"/>
</dbReference>
<reference evidence="5" key="1">
    <citation type="submission" date="2020-09" db="EMBL/GenBank/DDBJ databases">
        <title>A novel bacterium of genus Bacillus, isolated from South China Sea.</title>
        <authorList>
            <person name="Huang H."/>
            <person name="Mo K."/>
            <person name="Hu Y."/>
        </authorList>
    </citation>
    <scope>NUCLEOTIDE SEQUENCE</scope>
    <source>
        <strain evidence="5">IB182487</strain>
    </source>
</reference>
<dbReference type="InterPro" id="IPR000843">
    <property type="entry name" value="HTH_LacI"/>
</dbReference>
<dbReference type="Proteomes" id="UP000626844">
    <property type="component" value="Unassembled WGS sequence"/>
</dbReference>
<dbReference type="PROSITE" id="PS00356">
    <property type="entry name" value="HTH_LACI_1"/>
    <property type="match status" value="1"/>
</dbReference>
<dbReference type="CDD" id="cd01544">
    <property type="entry name" value="PBP1_GalR"/>
    <property type="match status" value="1"/>
</dbReference>
<evidence type="ECO:0000256" key="3">
    <source>
        <dbReference type="ARBA" id="ARBA00023163"/>
    </source>
</evidence>
<dbReference type="InterPro" id="IPR046335">
    <property type="entry name" value="LacI/GalR-like_sensor"/>
</dbReference>
<evidence type="ECO:0000313" key="5">
    <source>
        <dbReference type="EMBL" id="MBD1380688.1"/>
    </source>
</evidence>
<keyword evidence="2 5" id="KW-0238">DNA-binding</keyword>
<protein>
    <submittedName>
        <fullName evidence="5">LacI family DNA-binding transcriptional regulator</fullName>
    </submittedName>
</protein>
<dbReference type="RefSeq" id="WP_191158280.1">
    <property type="nucleotide sequence ID" value="NZ_JACXAI010000011.1"/>
</dbReference>
<dbReference type="Pfam" id="PF00356">
    <property type="entry name" value="LacI"/>
    <property type="match status" value="1"/>
</dbReference>
<comment type="caution">
    <text evidence="5">The sequence shown here is derived from an EMBL/GenBank/DDBJ whole genome shotgun (WGS) entry which is preliminary data.</text>
</comment>
<dbReference type="PANTHER" id="PTHR30146:SF149">
    <property type="entry name" value="HTH-TYPE TRANSCRIPTIONAL REGULATOR EBGR"/>
    <property type="match status" value="1"/>
</dbReference>
<evidence type="ECO:0000313" key="6">
    <source>
        <dbReference type="Proteomes" id="UP000626844"/>
    </source>
</evidence>
<dbReference type="Gene3D" id="1.10.260.40">
    <property type="entry name" value="lambda repressor-like DNA-binding domains"/>
    <property type="match status" value="1"/>
</dbReference>
<dbReference type="PROSITE" id="PS50932">
    <property type="entry name" value="HTH_LACI_2"/>
    <property type="match status" value="1"/>
</dbReference>
<dbReference type="GO" id="GO:0003700">
    <property type="term" value="F:DNA-binding transcription factor activity"/>
    <property type="evidence" value="ECO:0007669"/>
    <property type="project" value="TreeGrafter"/>
</dbReference>
<feature type="domain" description="HTH lacI-type" evidence="4">
    <location>
        <begin position="2"/>
        <end position="61"/>
    </location>
</feature>
<dbReference type="InterPro" id="IPR028082">
    <property type="entry name" value="Peripla_BP_I"/>
</dbReference>
<dbReference type="PANTHER" id="PTHR30146">
    <property type="entry name" value="LACI-RELATED TRANSCRIPTIONAL REPRESSOR"/>
    <property type="match status" value="1"/>
</dbReference>
<keyword evidence="1" id="KW-0805">Transcription regulation</keyword>
<accession>A0A926RWE1</accession>
<dbReference type="Gene3D" id="3.40.50.2300">
    <property type="match status" value="2"/>
</dbReference>
<dbReference type="AlphaFoldDB" id="A0A926RWE1"/>
<dbReference type="CDD" id="cd01392">
    <property type="entry name" value="HTH_LacI"/>
    <property type="match status" value="1"/>
</dbReference>
<evidence type="ECO:0000259" key="4">
    <source>
        <dbReference type="PROSITE" id="PS50932"/>
    </source>
</evidence>
<dbReference type="InterPro" id="IPR010982">
    <property type="entry name" value="Lambda_DNA-bd_dom_sf"/>
</dbReference>
<keyword evidence="6" id="KW-1185">Reference proteome</keyword>
<name>A0A926RWE1_9BACI</name>
<proteinExistence type="predicted"/>
<gene>
    <name evidence="5" type="ORF">IC621_10650</name>
</gene>
<dbReference type="Pfam" id="PF13377">
    <property type="entry name" value="Peripla_BP_3"/>
    <property type="match status" value="1"/>
</dbReference>
<sequence length="344" mass="38418">MTTIKEIAAHAKVSSATVSRVLNNDPTISVTAETRDRILEISKELGYKTVRKRKTEQKLSRATSPRVGMFLAHTLEEEEDDINDPYFTGIRLGIESECLNQGIYSNKIIRLSDDLQDQIIDDIDGLIVIGVLSPSLLNLVTNCLEHVVFVNHSPDENKYDSVISDFEKATTSALMHLLNQGYKEIGYIGGQEREQITKEIVEDKRHTTFVDLMTSMGLYREDHVFVGEFSMTHGYELMKDAIKKGNLPEAFFIASDSMSIGAMRALQEAGLRVPEDIAIASFNDVQMAKFASTPLTSVKVYTEQMGRIGVQLLLDRISGREIPLKVTIPTKLNVRESSGGKKEE</sequence>
<evidence type="ECO:0000256" key="2">
    <source>
        <dbReference type="ARBA" id="ARBA00023125"/>
    </source>
</evidence>
<keyword evidence="3" id="KW-0804">Transcription</keyword>
<dbReference type="GO" id="GO:0000976">
    <property type="term" value="F:transcription cis-regulatory region binding"/>
    <property type="evidence" value="ECO:0007669"/>
    <property type="project" value="TreeGrafter"/>
</dbReference>
<dbReference type="SMART" id="SM00354">
    <property type="entry name" value="HTH_LACI"/>
    <property type="match status" value="1"/>
</dbReference>
<organism evidence="5 6">
    <name type="scientific">Metabacillus arenae</name>
    <dbReference type="NCBI Taxonomy" id="2771434"/>
    <lineage>
        <taxon>Bacteria</taxon>
        <taxon>Bacillati</taxon>
        <taxon>Bacillota</taxon>
        <taxon>Bacilli</taxon>
        <taxon>Bacillales</taxon>
        <taxon>Bacillaceae</taxon>
        <taxon>Metabacillus</taxon>
    </lineage>
</organism>
<dbReference type="SUPFAM" id="SSF47413">
    <property type="entry name" value="lambda repressor-like DNA-binding domains"/>
    <property type="match status" value="1"/>
</dbReference>